<gene>
    <name evidence="5" type="ORF">GCM10007173_00500</name>
</gene>
<keyword evidence="4" id="KW-0574">Periplasm</keyword>
<evidence type="ECO:0000256" key="2">
    <source>
        <dbReference type="ARBA" id="ARBA00022448"/>
    </source>
</evidence>
<dbReference type="Gene3D" id="3.40.190.10">
    <property type="entry name" value="Periplasmic binding protein-like II"/>
    <property type="match status" value="2"/>
</dbReference>
<proteinExistence type="predicted"/>
<dbReference type="PANTHER" id="PTHR30222">
    <property type="entry name" value="SPERMIDINE/PUTRESCINE-BINDING PERIPLASMIC PROTEIN"/>
    <property type="match status" value="1"/>
</dbReference>
<evidence type="ECO:0000313" key="6">
    <source>
        <dbReference type="Proteomes" id="UP000606115"/>
    </source>
</evidence>
<evidence type="ECO:0000256" key="4">
    <source>
        <dbReference type="ARBA" id="ARBA00022764"/>
    </source>
</evidence>
<keyword evidence="3" id="KW-0732">Signal</keyword>
<dbReference type="Pfam" id="PF13416">
    <property type="entry name" value="SBP_bac_8"/>
    <property type="match status" value="1"/>
</dbReference>
<dbReference type="RefSeq" id="WP_188682836.1">
    <property type="nucleotide sequence ID" value="NZ_BMKX01000001.1"/>
</dbReference>
<dbReference type="GeneID" id="303302469"/>
<reference evidence="6" key="1">
    <citation type="journal article" date="2019" name="Int. J. Syst. Evol. Microbiol.">
        <title>The Global Catalogue of Microorganisms (GCM) 10K type strain sequencing project: providing services to taxonomists for standard genome sequencing and annotation.</title>
        <authorList>
            <consortium name="The Broad Institute Genomics Platform"/>
            <consortium name="The Broad Institute Genome Sequencing Center for Infectious Disease"/>
            <person name="Wu L."/>
            <person name="Ma J."/>
        </authorList>
    </citation>
    <scope>NUCLEOTIDE SEQUENCE [LARGE SCALE GENOMIC DNA]</scope>
    <source>
        <strain evidence="6">CGMCC 1.3685</strain>
    </source>
</reference>
<dbReference type="InterPro" id="IPR006311">
    <property type="entry name" value="TAT_signal"/>
</dbReference>
<organism evidence="5 6">
    <name type="scientific">Glutamicibacter ardleyensis</name>
    <dbReference type="NCBI Taxonomy" id="225894"/>
    <lineage>
        <taxon>Bacteria</taxon>
        <taxon>Bacillati</taxon>
        <taxon>Actinomycetota</taxon>
        <taxon>Actinomycetes</taxon>
        <taxon>Micrococcales</taxon>
        <taxon>Micrococcaceae</taxon>
        <taxon>Glutamicibacter</taxon>
    </lineage>
</organism>
<dbReference type="EMBL" id="BMKX01000001">
    <property type="protein sequence ID" value="GGJ45930.1"/>
    <property type="molecule type" value="Genomic_DNA"/>
</dbReference>
<dbReference type="Proteomes" id="UP000606115">
    <property type="component" value="Unassembled WGS sequence"/>
</dbReference>
<dbReference type="PRINTS" id="PR00909">
    <property type="entry name" value="SPERMDNBNDNG"/>
</dbReference>
<comment type="caution">
    <text evidence="5">The sequence shown here is derived from an EMBL/GenBank/DDBJ whole genome shotgun (WGS) entry which is preliminary data.</text>
</comment>
<dbReference type="InterPro" id="IPR006059">
    <property type="entry name" value="SBP"/>
</dbReference>
<name>A0ABQ2D4M8_9MICC</name>
<keyword evidence="6" id="KW-1185">Reference proteome</keyword>
<evidence type="ECO:0000313" key="5">
    <source>
        <dbReference type="EMBL" id="GGJ45930.1"/>
    </source>
</evidence>
<accession>A0ABQ2D4M8</accession>
<keyword evidence="5" id="KW-0449">Lipoprotein</keyword>
<dbReference type="CDD" id="cd13590">
    <property type="entry name" value="PBP2_PotD_PotF_like"/>
    <property type="match status" value="1"/>
</dbReference>
<sequence>MSRQRALNDQRMKLSQAIGHAQASRRGVLAGAAGLALAGLLTACGTKGANSSATASLAPATDLSDTEKLVRWANWTLYLDYDDKAKNYPTLQQFKKSSGLEVKYVEDIDSNDSYYGKVQSQLAAGQDIGQDLIVLTDWMTERVMRLGYAQELDHANIPNIKNLLPALKDVRFDPGRTKSLTWQSGYTGLVWNKEAFPKGLRNVEDLWSPELKGRVTLLDEMRDTIPILLLDQGIDIAGQWGQDEFAGALEVLDENIQNGQIRQVKGNSYKQDLISGDALAGIAYSGDITQLNYEEGNKWEFIMPERGGLIWSDNFTVPIGATHKKNAEKLMDFYYQPDVAAEVAAYVNYLCPVVGAQQEMEKIDPDLVNDPLIFPTAEFLNNASTERELSVEEENDFQNQFQEVIGV</sequence>
<evidence type="ECO:0000256" key="3">
    <source>
        <dbReference type="ARBA" id="ARBA00022729"/>
    </source>
</evidence>
<dbReference type="InterPro" id="IPR001188">
    <property type="entry name" value="Sperm_putr-bd"/>
</dbReference>
<dbReference type="SUPFAM" id="SSF53850">
    <property type="entry name" value="Periplasmic binding protein-like II"/>
    <property type="match status" value="1"/>
</dbReference>
<protein>
    <submittedName>
        <fullName evidence="5">Polyamine-binding lipoprotein</fullName>
    </submittedName>
</protein>
<comment type="subcellular location">
    <subcellularLocation>
        <location evidence="1">Periplasm</location>
    </subcellularLocation>
</comment>
<dbReference type="PROSITE" id="PS51318">
    <property type="entry name" value="TAT"/>
    <property type="match status" value="1"/>
</dbReference>
<evidence type="ECO:0000256" key="1">
    <source>
        <dbReference type="ARBA" id="ARBA00004418"/>
    </source>
</evidence>
<keyword evidence="2" id="KW-0813">Transport</keyword>
<dbReference type="PANTHER" id="PTHR30222:SF17">
    <property type="entry name" value="SPERMIDINE_PUTRESCINE-BINDING PERIPLASMIC PROTEIN"/>
    <property type="match status" value="1"/>
</dbReference>